<name>A0ABS1SMW7_9MICO</name>
<gene>
    <name evidence="3" type="ORF">D3226_05995</name>
</gene>
<accession>A0ABS1SMW7</accession>
<comment type="caution">
    <text evidence="3">The sequence shown here is derived from an EMBL/GenBank/DDBJ whole genome shotgun (WGS) entry which is preliminary data.</text>
</comment>
<evidence type="ECO:0000313" key="3">
    <source>
        <dbReference type="EMBL" id="MBL3689512.1"/>
    </source>
</evidence>
<dbReference type="Gene3D" id="1.10.10.10">
    <property type="entry name" value="Winged helix-like DNA-binding domain superfamily/Winged helix DNA-binding domain"/>
    <property type="match status" value="1"/>
</dbReference>
<protein>
    <recommendedName>
        <fullName evidence="2">DprA winged helix domain-containing protein</fullName>
    </recommendedName>
</protein>
<organism evidence="3 4">
    <name type="scientific">Leucobacter chromiireducens subsp. chromiireducens</name>
    <dbReference type="NCBI Taxonomy" id="660067"/>
    <lineage>
        <taxon>Bacteria</taxon>
        <taxon>Bacillati</taxon>
        <taxon>Actinomycetota</taxon>
        <taxon>Actinomycetes</taxon>
        <taxon>Micrococcales</taxon>
        <taxon>Microbacteriaceae</taxon>
        <taxon>Leucobacter</taxon>
    </lineage>
</organism>
<dbReference type="InterPro" id="IPR041614">
    <property type="entry name" value="DprA_WH"/>
</dbReference>
<proteinExistence type="predicted"/>
<evidence type="ECO:0000259" key="2">
    <source>
        <dbReference type="Pfam" id="PF17782"/>
    </source>
</evidence>
<sequence>MQEYGAALITGERDLTELIEAGGGEWSLTQTETHAAADDSEPRQPETHRRVLDALPLRGSRTAERLAQLAGLDPREAQRALVELELLGSAVRRETPGDAPPRWALQRRQ</sequence>
<feature type="region of interest" description="Disordered" evidence="1">
    <location>
        <begin position="90"/>
        <end position="109"/>
    </location>
</feature>
<feature type="compositionally biased region" description="Basic and acidic residues" evidence="1">
    <location>
        <begin position="35"/>
        <end position="48"/>
    </location>
</feature>
<feature type="region of interest" description="Disordered" evidence="1">
    <location>
        <begin position="27"/>
        <end position="48"/>
    </location>
</feature>
<reference evidence="3 4" key="1">
    <citation type="submission" date="2018-09" db="EMBL/GenBank/DDBJ databases">
        <title>Comparative genomics of Leucobacter spp.</title>
        <authorList>
            <person name="Reis A.C."/>
            <person name="Kolvenbach B.A."/>
            <person name="Corvini P.F.X."/>
            <person name="Nunes O.C."/>
        </authorList>
    </citation>
    <scope>NUCLEOTIDE SEQUENCE [LARGE SCALE GENOMIC DNA]</scope>
    <source>
        <strain evidence="3 4">L-1</strain>
    </source>
</reference>
<dbReference type="EMBL" id="QYAD01000001">
    <property type="protein sequence ID" value="MBL3689512.1"/>
    <property type="molecule type" value="Genomic_DNA"/>
</dbReference>
<evidence type="ECO:0000256" key="1">
    <source>
        <dbReference type="SAM" id="MobiDB-lite"/>
    </source>
</evidence>
<feature type="domain" description="DprA winged helix" evidence="2">
    <location>
        <begin position="36"/>
        <end position="92"/>
    </location>
</feature>
<dbReference type="Proteomes" id="UP001646141">
    <property type="component" value="Unassembled WGS sequence"/>
</dbReference>
<keyword evidence="4" id="KW-1185">Reference proteome</keyword>
<dbReference type="Pfam" id="PF17782">
    <property type="entry name" value="WHD_DprA"/>
    <property type="match status" value="1"/>
</dbReference>
<dbReference type="InterPro" id="IPR036388">
    <property type="entry name" value="WH-like_DNA-bd_sf"/>
</dbReference>
<evidence type="ECO:0000313" key="4">
    <source>
        <dbReference type="Proteomes" id="UP001646141"/>
    </source>
</evidence>